<name>A0A6H5HTR2_9HEMI</name>
<evidence type="ECO:0000313" key="1">
    <source>
        <dbReference type="EMBL" id="CAB0020515.1"/>
    </source>
</evidence>
<accession>A0A6H5HTR2</accession>
<dbReference type="Proteomes" id="UP000479000">
    <property type="component" value="Unassembled WGS sequence"/>
</dbReference>
<protein>
    <submittedName>
        <fullName evidence="1">Uncharacterized protein</fullName>
    </submittedName>
</protein>
<evidence type="ECO:0000313" key="2">
    <source>
        <dbReference type="Proteomes" id="UP000479000"/>
    </source>
</evidence>
<gene>
    <name evidence="1" type="ORF">NTEN_LOCUS24088</name>
</gene>
<keyword evidence="2" id="KW-1185">Reference proteome</keyword>
<proteinExistence type="predicted"/>
<dbReference type="AlphaFoldDB" id="A0A6H5HTR2"/>
<sequence>MPNRLVLRSIVKTIQRNFEPKTWERRSSHEPSLLRTYISERKEGLFWDSRPFQKKLGITLHWELPKGKGKDKDTNRRNRTVGRIDGPFHLQGAQSPFIQVASRQGLEGIKTGREIQDRMWRAALRPDVSFMTGRGGLHDRAWRASRQGLEGIKRVPGGLVQTSRVPADISGAFVWNTRTRLINFSAKRYLLKEPCYRKKTVNQVAESVVRRMNNFSRMIHLRIRPIRTFGLKIGKNGIGTIHIMNSFLRGSVIIACRTISAKGNCLFGNYLPADRRPSVGLFAQMDLQVTICCDWKTESETRPHIELTFKRHRAHGAKDRLARPSGSSQFPVWFLTRIEKRLAVRRERQRGCLHCRPHRLTMSSICRPTQKLLQSRQLAD</sequence>
<dbReference type="EMBL" id="CADCXU010035391">
    <property type="protein sequence ID" value="CAB0020515.1"/>
    <property type="molecule type" value="Genomic_DNA"/>
</dbReference>
<reference evidence="1 2" key="1">
    <citation type="submission" date="2020-02" db="EMBL/GenBank/DDBJ databases">
        <authorList>
            <person name="Ferguson B K."/>
        </authorList>
    </citation>
    <scope>NUCLEOTIDE SEQUENCE [LARGE SCALE GENOMIC DNA]</scope>
</reference>
<organism evidence="1 2">
    <name type="scientific">Nesidiocoris tenuis</name>
    <dbReference type="NCBI Taxonomy" id="355587"/>
    <lineage>
        <taxon>Eukaryota</taxon>
        <taxon>Metazoa</taxon>
        <taxon>Ecdysozoa</taxon>
        <taxon>Arthropoda</taxon>
        <taxon>Hexapoda</taxon>
        <taxon>Insecta</taxon>
        <taxon>Pterygota</taxon>
        <taxon>Neoptera</taxon>
        <taxon>Paraneoptera</taxon>
        <taxon>Hemiptera</taxon>
        <taxon>Heteroptera</taxon>
        <taxon>Panheteroptera</taxon>
        <taxon>Cimicomorpha</taxon>
        <taxon>Miridae</taxon>
        <taxon>Dicyphina</taxon>
        <taxon>Nesidiocoris</taxon>
    </lineage>
</organism>